<evidence type="ECO:0000313" key="5">
    <source>
        <dbReference type="Proteomes" id="UP000199707"/>
    </source>
</evidence>
<feature type="DNA-binding region" description="H-T-H motif" evidence="2">
    <location>
        <begin position="54"/>
        <end position="73"/>
    </location>
</feature>
<reference evidence="5" key="1">
    <citation type="submission" date="2016-10" db="EMBL/GenBank/DDBJ databases">
        <authorList>
            <person name="Varghese N."/>
            <person name="Submissions S."/>
        </authorList>
    </citation>
    <scope>NUCLEOTIDE SEQUENCE [LARGE SCALE GENOMIC DNA]</scope>
    <source>
        <strain evidence="5">UNC267MFSha1.1M11</strain>
    </source>
</reference>
<keyword evidence="1 2" id="KW-0238">DNA-binding</keyword>
<feature type="domain" description="HTH tetR-type" evidence="3">
    <location>
        <begin position="31"/>
        <end position="91"/>
    </location>
</feature>
<sequence length="218" mass="24046">MRLLCTTCAFSGSTMTARYEVDLVTTEPAAPDFRQRLLTAFEESIAETGYAKTTIADIVRRARTSRRTFYEHFASKEECFVRLLAEANAEQVQQIAAAVDPGAPWQQQARQAIEAWIASAESRPGLTLSWIRDGPSLGVAGRQLVRDAMEQFVGMVNQLVDRSEFREAGIGPISRQRLIMLLGGLRELTAVTVENGGRMSDFTEEAVEATIALITPMS</sequence>
<name>A0A1G4VKL4_9MYCO</name>
<gene>
    <name evidence="4" type="ORF">SAMN02799620_01185</name>
</gene>
<dbReference type="AlphaFoldDB" id="A0A1G4VKL4"/>
<organism evidence="4 5">
    <name type="scientific">Mycolicibacterium fluoranthenivorans</name>
    <dbReference type="NCBI Taxonomy" id="258505"/>
    <lineage>
        <taxon>Bacteria</taxon>
        <taxon>Bacillati</taxon>
        <taxon>Actinomycetota</taxon>
        <taxon>Actinomycetes</taxon>
        <taxon>Mycobacteriales</taxon>
        <taxon>Mycobacteriaceae</taxon>
        <taxon>Mycolicibacterium</taxon>
    </lineage>
</organism>
<dbReference type="PANTHER" id="PTHR30055:SF187">
    <property type="entry name" value="TRANSCRIPTIONAL REGULATORY PROTEIN"/>
    <property type="match status" value="1"/>
</dbReference>
<dbReference type="GO" id="GO:0003700">
    <property type="term" value="F:DNA-binding transcription factor activity"/>
    <property type="evidence" value="ECO:0007669"/>
    <property type="project" value="TreeGrafter"/>
</dbReference>
<evidence type="ECO:0000256" key="1">
    <source>
        <dbReference type="ARBA" id="ARBA00023125"/>
    </source>
</evidence>
<dbReference type="STRING" id="1502745.SAMN02799620_01185"/>
<proteinExistence type="predicted"/>
<dbReference type="Proteomes" id="UP000199707">
    <property type="component" value="Unassembled WGS sequence"/>
</dbReference>
<dbReference type="EMBL" id="FMUB01000002">
    <property type="protein sequence ID" value="SCX08200.1"/>
    <property type="molecule type" value="Genomic_DNA"/>
</dbReference>
<accession>A0A1G4VKL4</accession>
<dbReference type="GO" id="GO:0000976">
    <property type="term" value="F:transcription cis-regulatory region binding"/>
    <property type="evidence" value="ECO:0007669"/>
    <property type="project" value="TreeGrafter"/>
</dbReference>
<evidence type="ECO:0000256" key="2">
    <source>
        <dbReference type="PROSITE-ProRule" id="PRU00335"/>
    </source>
</evidence>
<dbReference type="PANTHER" id="PTHR30055">
    <property type="entry name" value="HTH-TYPE TRANSCRIPTIONAL REGULATOR RUTR"/>
    <property type="match status" value="1"/>
</dbReference>
<dbReference type="InterPro" id="IPR050109">
    <property type="entry name" value="HTH-type_TetR-like_transc_reg"/>
</dbReference>
<dbReference type="InterPro" id="IPR009057">
    <property type="entry name" value="Homeodomain-like_sf"/>
</dbReference>
<dbReference type="PROSITE" id="PS50977">
    <property type="entry name" value="HTH_TETR_2"/>
    <property type="match status" value="1"/>
</dbReference>
<dbReference type="Gene3D" id="1.10.357.10">
    <property type="entry name" value="Tetracycline Repressor, domain 2"/>
    <property type="match status" value="1"/>
</dbReference>
<dbReference type="PRINTS" id="PR00455">
    <property type="entry name" value="HTHTETR"/>
</dbReference>
<evidence type="ECO:0000313" key="4">
    <source>
        <dbReference type="EMBL" id="SCX08200.1"/>
    </source>
</evidence>
<dbReference type="Pfam" id="PF00440">
    <property type="entry name" value="TetR_N"/>
    <property type="match status" value="1"/>
</dbReference>
<protein>
    <submittedName>
        <fullName evidence="4">Transcriptional regulator, TetR family</fullName>
    </submittedName>
</protein>
<dbReference type="SUPFAM" id="SSF46689">
    <property type="entry name" value="Homeodomain-like"/>
    <property type="match status" value="1"/>
</dbReference>
<dbReference type="InterPro" id="IPR001647">
    <property type="entry name" value="HTH_TetR"/>
</dbReference>
<evidence type="ECO:0000259" key="3">
    <source>
        <dbReference type="PROSITE" id="PS50977"/>
    </source>
</evidence>